<keyword evidence="5" id="KW-0804">Transcription</keyword>
<keyword evidence="7" id="KW-0175">Coiled coil</keyword>
<evidence type="ECO:0000313" key="11">
    <source>
        <dbReference type="Proteomes" id="UP000016932"/>
    </source>
</evidence>
<name>M2ZQ31_PSEFD</name>
<evidence type="ECO:0000256" key="4">
    <source>
        <dbReference type="ARBA" id="ARBA00023125"/>
    </source>
</evidence>
<dbReference type="GO" id="GO:0000981">
    <property type="term" value="F:DNA-binding transcription factor activity, RNA polymerase II-specific"/>
    <property type="evidence" value="ECO:0007669"/>
    <property type="project" value="InterPro"/>
</dbReference>
<dbReference type="SMART" id="SM00066">
    <property type="entry name" value="GAL4"/>
    <property type="match status" value="1"/>
</dbReference>
<dbReference type="AlphaFoldDB" id="M2ZQ31"/>
<dbReference type="KEGG" id="pfj:MYCFIDRAFT_197969"/>
<dbReference type="HOGENOM" id="CLU_428353_0_0_1"/>
<dbReference type="Pfam" id="PF04082">
    <property type="entry name" value="Fungal_trans"/>
    <property type="match status" value="1"/>
</dbReference>
<dbReference type="CDD" id="cd00067">
    <property type="entry name" value="GAL4"/>
    <property type="match status" value="1"/>
</dbReference>
<dbReference type="GO" id="GO:0005634">
    <property type="term" value="C:nucleus"/>
    <property type="evidence" value="ECO:0007669"/>
    <property type="project" value="UniProtKB-SubCell"/>
</dbReference>
<evidence type="ECO:0000256" key="3">
    <source>
        <dbReference type="ARBA" id="ARBA00023015"/>
    </source>
</evidence>
<dbReference type="GO" id="GO:0006351">
    <property type="term" value="P:DNA-templated transcription"/>
    <property type="evidence" value="ECO:0007669"/>
    <property type="project" value="InterPro"/>
</dbReference>
<evidence type="ECO:0000256" key="7">
    <source>
        <dbReference type="SAM" id="Coils"/>
    </source>
</evidence>
<dbReference type="GeneID" id="19335695"/>
<dbReference type="GO" id="GO:0008270">
    <property type="term" value="F:zinc ion binding"/>
    <property type="evidence" value="ECO:0007669"/>
    <property type="project" value="InterPro"/>
</dbReference>
<dbReference type="PANTHER" id="PTHR31845:SF10">
    <property type="entry name" value="ZN(II)2CYS6 TRANSCRIPTION FACTOR (EUROFUNG)"/>
    <property type="match status" value="1"/>
</dbReference>
<dbReference type="GO" id="GO:0000976">
    <property type="term" value="F:transcription cis-regulatory region binding"/>
    <property type="evidence" value="ECO:0007669"/>
    <property type="project" value="TreeGrafter"/>
</dbReference>
<keyword evidence="2" id="KW-0479">Metal-binding</keyword>
<feature type="region of interest" description="Disordered" evidence="8">
    <location>
        <begin position="541"/>
        <end position="592"/>
    </location>
</feature>
<evidence type="ECO:0000256" key="8">
    <source>
        <dbReference type="SAM" id="MobiDB-lite"/>
    </source>
</evidence>
<feature type="domain" description="Zn(2)-C6 fungal-type" evidence="9">
    <location>
        <begin position="28"/>
        <end position="62"/>
    </location>
</feature>
<comment type="subcellular location">
    <subcellularLocation>
        <location evidence="1">Nucleus</location>
    </subcellularLocation>
</comment>
<dbReference type="InterPro" id="IPR051089">
    <property type="entry name" value="prtT"/>
</dbReference>
<dbReference type="SUPFAM" id="SSF57701">
    <property type="entry name" value="Zn2/Cys6 DNA-binding domain"/>
    <property type="match status" value="1"/>
</dbReference>
<dbReference type="InterPro" id="IPR007219">
    <property type="entry name" value="XnlR_reg_dom"/>
</dbReference>
<dbReference type="OrthoDB" id="5226580at2759"/>
<dbReference type="PROSITE" id="PS50048">
    <property type="entry name" value="ZN2_CY6_FUNGAL_2"/>
    <property type="match status" value="1"/>
</dbReference>
<evidence type="ECO:0000256" key="6">
    <source>
        <dbReference type="ARBA" id="ARBA00023242"/>
    </source>
</evidence>
<keyword evidence="6" id="KW-0539">Nucleus</keyword>
<dbReference type="EMBL" id="KB446560">
    <property type="protein sequence ID" value="EME81174.1"/>
    <property type="molecule type" value="Genomic_DNA"/>
</dbReference>
<accession>M2ZQ31</accession>
<evidence type="ECO:0000256" key="1">
    <source>
        <dbReference type="ARBA" id="ARBA00004123"/>
    </source>
</evidence>
<dbReference type="InterPro" id="IPR001138">
    <property type="entry name" value="Zn2Cys6_DnaBD"/>
</dbReference>
<dbReference type="PROSITE" id="PS00463">
    <property type="entry name" value="ZN2_CY6_FUNGAL_1"/>
    <property type="match status" value="1"/>
</dbReference>
<dbReference type="eggNOG" id="ENOG502QRSG">
    <property type="taxonomic scope" value="Eukaryota"/>
</dbReference>
<protein>
    <recommendedName>
        <fullName evidence="9">Zn(2)-C6 fungal-type domain-containing protein</fullName>
    </recommendedName>
</protein>
<dbReference type="Proteomes" id="UP000016932">
    <property type="component" value="Unassembled WGS sequence"/>
</dbReference>
<dbReference type="PANTHER" id="PTHR31845">
    <property type="entry name" value="FINGER DOMAIN PROTEIN, PUTATIVE-RELATED"/>
    <property type="match status" value="1"/>
</dbReference>
<feature type="coiled-coil region" evidence="7">
    <location>
        <begin position="72"/>
        <end position="99"/>
    </location>
</feature>
<dbReference type="InterPro" id="IPR036864">
    <property type="entry name" value="Zn2-C6_fun-type_DNA-bd_sf"/>
</dbReference>
<evidence type="ECO:0000313" key="10">
    <source>
        <dbReference type="EMBL" id="EME81174.1"/>
    </source>
</evidence>
<reference evidence="10 11" key="1">
    <citation type="journal article" date="2012" name="PLoS Pathog.">
        <title>Diverse lifestyles and strategies of plant pathogenesis encoded in the genomes of eighteen Dothideomycetes fungi.</title>
        <authorList>
            <person name="Ohm R.A."/>
            <person name="Feau N."/>
            <person name="Henrissat B."/>
            <person name="Schoch C.L."/>
            <person name="Horwitz B.A."/>
            <person name="Barry K.W."/>
            <person name="Condon B.J."/>
            <person name="Copeland A.C."/>
            <person name="Dhillon B."/>
            <person name="Glaser F."/>
            <person name="Hesse C.N."/>
            <person name="Kosti I."/>
            <person name="LaButti K."/>
            <person name="Lindquist E.A."/>
            <person name="Lucas S."/>
            <person name="Salamov A.A."/>
            <person name="Bradshaw R.E."/>
            <person name="Ciuffetti L."/>
            <person name="Hamelin R.C."/>
            <person name="Kema G.H.J."/>
            <person name="Lawrence C."/>
            <person name="Scott J.A."/>
            <person name="Spatafora J.W."/>
            <person name="Turgeon B.G."/>
            <person name="de Wit P.J.G.M."/>
            <person name="Zhong S."/>
            <person name="Goodwin S.B."/>
            <person name="Grigoriev I.V."/>
        </authorList>
    </citation>
    <scope>NUCLEOTIDE SEQUENCE [LARGE SCALE GENOMIC DNA]</scope>
    <source>
        <strain evidence="10 11">CIRAD86</strain>
    </source>
</reference>
<dbReference type="VEuPathDB" id="FungiDB:MYCFIDRAFT_197969"/>
<proteinExistence type="predicted"/>
<keyword evidence="11" id="KW-1185">Reference proteome</keyword>
<dbReference type="RefSeq" id="XP_007928433.1">
    <property type="nucleotide sequence ID" value="XM_007930242.1"/>
</dbReference>
<keyword evidence="4" id="KW-0238">DNA-binding</keyword>
<organism evidence="10 11">
    <name type="scientific">Pseudocercospora fijiensis (strain CIRAD86)</name>
    <name type="common">Black leaf streak disease fungus</name>
    <name type="synonym">Mycosphaerella fijiensis</name>
    <dbReference type="NCBI Taxonomy" id="383855"/>
    <lineage>
        <taxon>Eukaryota</taxon>
        <taxon>Fungi</taxon>
        <taxon>Dikarya</taxon>
        <taxon>Ascomycota</taxon>
        <taxon>Pezizomycotina</taxon>
        <taxon>Dothideomycetes</taxon>
        <taxon>Dothideomycetidae</taxon>
        <taxon>Mycosphaerellales</taxon>
        <taxon>Mycosphaerellaceae</taxon>
        <taxon>Pseudocercospora</taxon>
    </lineage>
</organism>
<evidence type="ECO:0000256" key="5">
    <source>
        <dbReference type="ARBA" id="ARBA00023163"/>
    </source>
</evidence>
<evidence type="ECO:0000256" key="2">
    <source>
        <dbReference type="ARBA" id="ARBA00022723"/>
    </source>
</evidence>
<dbReference type="Gene3D" id="4.10.240.10">
    <property type="entry name" value="Zn(2)-C6 fungal-type DNA-binding domain"/>
    <property type="match status" value="1"/>
</dbReference>
<feature type="compositionally biased region" description="Basic and acidic residues" evidence="8">
    <location>
        <begin position="552"/>
        <end position="564"/>
    </location>
</feature>
<evidence type="ECO:0000259" key="9">
    <source>
        <dbReference type="PROSITE" id="PS50048"/>
    </source>
</evidence>
<gene>
    <name evidence="10" type="ORF">MYCFIDRAFT_197969</name>
</gene>
<sequence length="639" mass="72287">MTEHSSPPNEIASEANEQPQGNDKINKACETCRSSKLRCIVEEDSPDGICKRCRDTSRLCVFKAPRVRQRRKLHVDARVAELERQLRALRMQLHQAQHSGPTNISSLTPPDAGGLRFEAPVTPASWPRKSATVNEDLILHVEAVGHSPTRASPNPERVVRSIAASSDDVVERHVLSWEEADRLVEVYFDGLAIHYPFVTLPAYRSTEKLRTERPVTFLAILAAASVTAGHDLNTALNHELLALLARRIMLDGEHTLDLVQAITVVTIWYAPLDKFESLRHYQFAHLAATIAMDIGLGDESQDSGEEDIDEEGWDRRRTLLGIYHLCTGISVTTGRPKMLRFTPYKQKCIDLFKARRDLSYQDRWFIAWVELQRISEVGADIFFTKAMDLSDPKNQILVNDFCKKLDFWRDDHGLHLNDHDLEDFRPPFRVRPLDAPAPPSARLTPFVTRTFMALVETVHSALEAFLQFDAVNLLAAPIVSYYFQAFHQMLQGATDSEARRTPSKFWAIIRRMERWWLLQVQHATKEAGDLRPFAKMQPSAACHSHSLPKTKASSDLRDSPKDSESGQSERPQDVVTPEQQIPGLSVHSELDLDRGNTPILEENWVMDMDQDPASFLTPEIDWALFDGHGMLDTSVLADT</sequence>
<feature type="region of interest" description="Disordered" evidence="8">
    <location>
        <begin position="1"/>
        <end position="23"/>
    </location>
</feature>
<dbReference type="CDD" id="cd12148">
    <property type="entry name" value="fungal_TF_MHR"/>
    <property type="match status" value="1"/>
</dbReference>
<keyword evidence="3" id="KW-0805">Transcription regulation</keyword>